<dbReference type="InterPro" id="IPR007357">
    <property type="entry name" value="PhrB-like"/>
</dbReference>
<dbReference type="Gene3D" id="1.10.579.10">
    <property type="entry name" value="DNA Cyclobutane Dipyrimidine Photolyase, subunit A, domain 3"/>
    <property type="match status" value="1"/>
</dbReference>
<dbReference type="STRING" id="1333998.M2A_0076"/>
<keyword evidence="2" id="KW-1185">Reference proteome</keyword>
<dbReference type="AlphaFoldDB" id="A0A081B6A9"/>
<accession>A0A081B6A9</accession>
<dbReference type="Gene3D" id="3.40.50.620">
    <property type="entry name" value="HUPs"/>
    <property type="match status" value="1"/>
</dbReference>
<comment type="caution">
    <text evidence="1">The sequence shown here is derived from an EMBL/GenBank/DDBJ whole genome shotgun (WGS) entry which is preliminary data.</text>
</comment>
<dbReference type="InterPro" id="IPR014729">
    <property type="entry name" value="Rossmann-like_a/b/a_fold"/>
</dbReference>
<sequence>MRDLVLILGDQLSPNLSSLRRTDKSRARLLMAEVMEEAAYVPHHKKKLAFAFSAMRHHGAALKKAGWQLTYRKLEETGKEGSLAREVARAVQEHRPQRLLVTEPGEYRLKKEMESWAERFSLPVEICPDTRFIASHEEFAQWAAGRKELRMEYFYREMRRKTGLLMEGGAPCGGKWNFDAENRKSLPKGQRFAGPQRTAPDKTTRDVLGLVDKRFAANMGSLSNFWFAVTRKEAEKARDHFLKTALPLFGDYQDAMAREERFLAHSVLSIYMNAGLLDPLETAKAAEAEYKAGRVPLNAAEGLIRQIIGWREYVRGIYWQRMPGYTDSNALGAERPLPGFYWTGETQMACLKAAIGQTIEEAYAHHIQRLMLTGTFALLAGVRPQALHEWYLAVYADAYEWVEAPNTLGMSQYADGGLLGSKPYAASGAYINRMSDYCKACAYKVKEKTGAQACPFNYLYWDFIARHEARLKSNPRMGPIYRNWARMEADQKKAIRASARTFLEKLA</sequence>
<dbReference type="EMBL" id="BBIO01000001">
    <property type="protein sequence ID" value="GAK43577.1"/>
    <property type="molecule type" value="Genomic_DNA"/>
</dbReference>
<dbReference type="InterPro" id="IPR036134">
    <property type="entry name" value="Crypto/Photolyase_FAD-like_sf"/>
</dbReference>
<gene>
    <name evidence="1" type="ORF">M2A_0076</name>
</gene>
<proteinExistence type="predicted"/>
<dbReference type="SUPFAM" id="SSF48173">
    <property type="entry name" value="Cryptochrome/photolyase FAD-binding domain"/>
    <property type="match status" value="1"/>
</dbReference>
<dbReference type="RefSeq" id="WP_045441615.1">
    <property type="nucleotide sequence ID" value="NZ_BBIO01000001.1"/>
</dbReference>
<evidence type="ECO:0000313" key="1">
    <source>
        <dbReference type="EMBL" id="GAK43577.1"/>
    </source>
</evidence>
<dbReference type="Pfam" id="PF04244">
    <property type="entry name" value="DPRP"/>
    <property type="match status" value="1"/>
</dbReference>
<dbReference type="PANTHER" id="PTHR38657:SF1">
    <property type="entry name" value="SLR1343 PROTEIN"/>
    <property type="match status" value="1"/>
</dbReference>
<reference evidence="1 2" key="1">
    <citation type="submission" date="2014-07" db="EMBL/GenBank/DDBJ databases">
        <title>Tepidicaulis marinum gen. nov., sp. nov., a novel marine bacterium denitrifying nitrate to nitrous oxide strictly under microaerobic conditions.</title>
        <authorList>
            <person name="Takeuchi M."/>
            <person name="Yamagishi T."/>
            <person name="Kamagata Y."/>
            <person name="Oshima K."/>
            <person name="Hattori M."/>
            <person name="Katayama T."/>
            <person name="Hanada S."/>
            <person name="Tamaki H."/>
            <person name="Marumo K."/>
            <person name="Maeda H."/>
            <person name="Nedachi M."/>
            <person name="Iwasaki W."/>
            <person name="Suwa Y."/>
            <person name="Sakata S."/>
        </authorList>
    </citation>
    <scope>NUCLEOTIDE SEQUENCE [LARGE SCALE GENOMIC DNA]</scope>
    <source>
        <strain evidence="1 2">MA2</strain>
    </source>
</reference>
<dbReference type="InterPro" id="IPR052551">
    <property type="entry name" value="UV-DNA_repair_photolyase"/>
</dbReference>
<dbReference type="eggNOG" id="COG3046">
    <property type="taxonomic scope" value="Bacteria"/>
</dbReference>
<dbReference type="Gene3D" id="1.10.10.1710">
    <property type="entry name" value="Deoxyribodipyrimidine photolyase-related"/>
    <property type="match status" value="1"/>
</dbReference>
<organism evidence="1 2">
    <name type="scientific">Tepidicaulis marinus</name>
    <dbReference type="NCBI Taxonomy" id="1333998"/>
    <lineage>
        <taxon>Bacteria</taxon>
        <taxon>Pseudomonadati</taxon>
        <taxon>Pseudomonadota</taxon>
        <taxon>Alphaproteobacteria</taxon>
        <taxon>Hyphomicrobiales</taxon>
        <taxon>Parvibaculaceae</taxon>
        <taxon>Tepidicaulis</taxon>
    </lineage>
</organism>
<protein>
    <submittedName>
        <fullName evidence="1">Conserved protein</fullName>
    </submittedName>
</protein>
<dbReference type="Gene3D" id="1.25.40.80">
    <property type="match status" value="1"/>
</dbReference>
<dbReference type="Proteomes" id="UP000028702">
    <property type="component" value="Unassembled WGS sequence"/>
</dbReference>
<dbReference type="PANTHER" id="PTHR38657">
    <property type="entry name" value="SLR1343 PROTEIN"/>
    <property type="match status" value="1"/>
</dbReference>
<evidence type="ECO:0000313" key="2">
    <source>
        <dbReference type="Proteomes" id="UP000028702"/>
    </source>
</evidence>
<name>A0A081B6A9_9HYPH</name>